<sequence>MSNVLCVDALWGRVEGRVQVLFISLVQTNMMHITDGWSTPRYDRRYTHSGHQYSLSS</sequence>
<accession>A0A0C9ZET6</accession>
<evidence type="ECO:0000313" key="2">
    <source>
        <dbReference type="Proteomes" id="UP000054018"/>
    </source>
</evidence>
<reference evidence="1 2" key="1">
    <citation type="submission" date="2014-04" db="EMBL/GenBank/DDBJ databases">
        <authorList>
            <consortium name="DOE Joint Genome Institute"/>
            <person name="Kuo A."/>
            <person name="Kohler A."/>
            <person name="Costa M.D."/>
            <person name="Nagy L.G."/>
            <person name="Floudas D."/>
            <person name="Copeland A."/>
            <person name="Barry K.W."/>
            <person name="Cichocki N."/>
            <person name="Veneault-Fourrey C."/>
            <person name="LaButti K."/>
            <person name="Lindquist E.A."/>
            <person name="Lipzen A."/>
            <person name="Lundell T."/>
            <person name="Morin E."/>
            <person name="Murat C."/>
            <person name="Sun H."/>
            <person name="Tunlid A."/>
            <person name="Henrissat B."/>
            <person name="Grigoriev I.V."/>
            <person name="Hibbett D.S."/>
            <person name="Martin F."/>
            <person name="Nordberg H.P."/>
            <person name="Cantor M.N."/>
            <person name="Hua S.X."/>
        </authorList>
    </citation>
    <scope>NUCLEOTIDE SEQUENCE [LARGE SCALE GENOMIC DNA]</scope>
    <source>
        <strain evidence="1 2">441</strain>
    </source>
</reference>
<dbReference type="Proteomes" id="UP000054018">
    <property type="component" value="Unassembled WGS sequence"/>
</dbReference>
<keyword evidence="2" id="KW-1185">Reference proteome</keyword>
<reference evidence="2" key="2">
    <citation type="submission" date="2015-01" db="EMBL/GenBank/DDBJ databases">
        <title>Evolutionary Origins and Diversification of the Mycorrhizal Mutualists.</title>
        <authorList>
            <consortium name="DOE Joint Genome Institute"/>
            <consortium name="Mycorrhizal Genomics Consortium"/>
            <person name="Kohler A."/>
            <person name="Kuo A."/>
            <person name="Nagy L.G."/>
            <person name="Floudas D."/>
            <person name="Copeland A."/>
            <person name="Barry K.W."/>
            <person name="Cichocki N."/>
            <person name="Veneault-Fourrey C."/>
            <person name="LaButti K."/>
            <person name="Lindquist E.A."/>
            <person name="Lipzen A."/>
            <person name="Lundell T."/>
            <person name="Morin E."/>
            <person name="Murat C."/>
            <person name="Riley R."/>
            <person name="Ohm R."/>
            <person name="Sun H."/>
            <person name="Tunlid A."/>
            <person name="Henrissat B."/>
            <person name="Grigoriev I.V."/>
            <person name="Hibbett D.S."/>
            <person name="Martin F."/>
        </authorList>
    </citation>
    <scope>NUCLEOTIDE SEQUENCE [LARGE SCALE GENOMIC DNA]</scope>
    <source>
        <strain evidence="2">441</strain>
    </source>
</reference>
<gene>
    <name evidence="1" type="ORF">PISMIDRAFT_674161</name>
</gene>
<proteinExistence type="predicted"/>
<dbReference type="AlphaFoldDB" id="A0A0C9ZET6"/>
<organism evidence="1 2">
    <name type="scientific">Pisolithus microcarpus 441</name>
    <dbReference type="NCBI Taxonomy" id="765257"/>
    <lineage>
        <taxon>Eukaryota</taxon>
        <taxon>Fungi</taxon>
        <taxon>Dikarya</taxon>
        <taxon>Basidiomycota</taxon>
        <taxon>Agaricomycotina</taxon>
        <taxon>Agaricomycetes</taxon>
        <taxon>Agaricomycetidae</taxon>
        <taxon>Boletales</taxon>
        <taxon>Sclerodermatineae</taxon>
        <taxon>Pisolithaceae</taxon>
        <taxon>Pisolithus</taxon>
    </lineage>
</organism>
<dbReference type="EMBL" id="KN833694">
    <property type="protein sequence ID" value="KIK27861.1"/>
    <property type="molecule type" value="Genomic_DNA"/>
</dbReference>
<name>A0A0C9ZET6_9AGAM</name>
<protein>
    <submittedName>
        <fullName evidence="1">Uncharacterized protein</fullName>
    </submittedName>
</protein>
<dbReference type="HOGENOM" id="CLU_2997288_0_0_1"/>
<evidence type="ECO:0000313" key="1">
    <source>
        <dbReference type="EMBL" id="KIK27861.1"/>
    </source>
</evidence>